<dbReference type="Proteomes" id="UP000017818">
    <property type="component" value="Unassembled WGS sequence"/>
</dbReference>
<feature type="transmembrane region" description="Helical" evidence="1">
    <location>
        <begin position="118"/>
        <end position="141"/>
    </location>
</feature>
<dbReference type="AlphaFoldDB" id="G9XFR1"/>
<keyword evidence="1" id="KW-0812">Transmembrane</keyword>
<dbReference type="EMBL" id="AFZF02000004">
    <property type="protein sequence ID" value="EHL14806.1"/>
    <property type="molecule type" value="Genomic_DNA"/>
</dbReference>
<comment type="caution">
    <text evidence="3">The sequence shown here is derived from an EMBL/GenBank/DDBJ whole genome shotgun (WGS) entry which is preliminary data.</text>
</comment>
<dbReference type="EMBL" id="AFZG01000085">
    <property type="protein sequence ID" value="EHL15804.1"/>
    <property type="molecule type" value="Genomic_DNA"/>
</dbReference>
<name>G9XFR1_9FIRM</name>
<keyword evidence="1" id="KW-0472">Membrane</keyword>
<accession>V9HN85</accession>
<reference evidence="2 5" key="2">
    <citation type="submission" date="2012-05" db="EMBL/GenBank/DDBJ databases">
        <title>The Genome Sequence of Eubacteriaceae bacterium CM2.</title>
        <authorList>
            <consortium name="The Broad Institute Genome Sequencing Platform"/>
            <person name="Earl A."/>
            <person name="Ward D."/>
            <person name="Feldgarden M."/>
            <person name="Gevers D."/>
            <person name="Sizova M."/>
            <person name="Hazen A."/>
            <person name="Epstein S."/>
            <person name="Walker B."/>
            <person name="Young S.K."/>
            <person name="Zeng Q."/>
            <person name="Gargeya S."/>
            <person name="Fitzgerald M."/>
            <person name="Haas B."/>
            <person name="Abouelleil A."/>
            <person name="Alvarado L."/>
            <person name="Arachchi H.M."/>
            <person name="Berlin A."/>
            <person name="Chapman S.B."/>
            <person name="Goldberg J."/>
            <person name="Griggs A."/>
            <person name="Gujja S."/>
            <person name="Hansen M."/>
            <person name="Howarth C."/>
            <person name="Imamovic A."/>
            <person name="Larimer J."/>
            <person name="McCowen C."/>
            <person name="Montmayeur A."/>
            <person name="Murphy C."/>
            <person name="Neiman D."/>
            <person name="Pearson M."/>
            <person name="Priest M."/>
            <person name="Roberts A."/>
            <person name="Saif S."/>
            <person name="Shea T."/>
            <person name="Sisk P."/>
            <person name="Sykes S."/>
            <person name="Wortman J."/>
            <person name="Nusbaum C."/>
            <person name="Birren B."/>
        </authorList>
    </citation>
    <scope>NUCLEOTIDE SEQUENCE [LARGE SCALE GENOMIC DNA]</scope>
    <source>
        <strain evidence="2 5">CM2</strain>
    </source>
</reference>
<dbReference type="RefSeq" id="WP_009526759.1">
    <property type="nucleotide sequence ID" value="NZ_JBQMYZ010000028.1"/>
</dbReference>
<feature type="transmembrane region" description="Helical" evidence="1">
    <location>
        <begin position="88"/>
        <end position="112"/>
    </location>
</feature>
<proteinExistence type="predicted"/>
<evidence type="ECO:0000256" key="1">
    <source>
        <dbReference type="SAM" id="Phobius"/>
    </source>
</evidence>
<feature type="transmembrane region" description="Helical" evidence="1">
    <location>
        <begin position="32"/>
        <end position="54"/>
    </location>
</feature>
<dbReference type="STRING" id="796937.HMPREF9630_00849"/>
<sequence>MKKSNLIYALIYIILAGIFLYVAIIFDNKMSGIFYGMTGAFGGSGIVTIIRYFYWQKNKEKYQEKLEIEEIEQQDELKQKLRDKSGKYTYWIGMLIITLSIIVYSLLGVLNIMDTEHIVIYLGAYLISQVFIGIIVFNHLLKKYD</sequence>
<gene>
    <name evidence="3" type="ORF">HMPREF9628_00727</name>
    <name evidence="2" type="ORF">HMPREF9630_00849</name>
</gene>
<keyword evidence="1" id="KW-1133">Transmembrane helix</keyword>
<evidence type="ECO:0000313" key="4">
    <source>
        <dbReference type="Proteomes" id="UP000003379"/>
    </source>
</evidence>
<accession>G9XFR1</accession>
<organism evidence="3 4">
    <name type="scientific">Peptoanaerobacter stomatis</name>
    <dbReference type="NCBI Taxonomy" id="796937"/>
    <lineage>
        <taxon>Bacteria</taxon>
        <taxon>Bacillati</taxon>
        <taxon>Bacillota</taxon>
        <taxon>Clostridia</taxon>
        <taxon>Peptostreptococcales</taxon>
        <taxon>Filifactoraceae</taxon>
        <taxon>Peptoanaerobacter</taxon>
    </lineage>
</organism>
<dbReference type="Proteomes" id="UP000003379">
    <property type="component" value="Unassembled WGS sequence"/>
</dbReference>
<evidence type="ECO:0000313" key="3">
    <source>
        <dbReference type="EMBL" id="EHL15804.1"/>
    </source>
</evidence>
<evidence type="ECO:0000313" key="2">
    <source>
        <dbReference type="EMBL" id="EHL14806.1"/>
    </source>
</evidence>
<reference evidence="3 4" key="1">
    <citation type="submission" date="2011-08" db="EMBL/GenBank/DDBJ databases">
        <title>The Genome Sequence of Eubacteriaceae bacterium CM5.</title>
        <authorList>
            <consortium name="The Broad Institute Genome Sequencing Platform"/>
            <person name="Earl A."/>
            <person name="Ward D."/>
            <person name="Feldgarden M."/>
            <person name="Gevers D."/>
            <person name="Sizova M."/>
            <person name="Hazen A."/>
            <person name="Epstein S."/>
            <person name="Young S.K."/>
            <person name="Zeng Q."/>
            <person name="Gargeya S."/>
            <person name="Fitzgerald M."/>
            <person name="Haas B."/>
            <person name="Abouelleil A."/>
            <person name="Alvarado L."/>
            <person name="Arachchi H.M."/>
            <person name="Berlin A."/>
            <person name="Brown A."/>
            <person name="Chapman S.B."/>
            <person name="Chen Z."/>
            <person name="Dunbar C."/>
            <person name="Freedman E."/>
            <person name="Gearin G."/>
            <person name="Gellesch M."/>
            <person name="Goldberg J."/>
            <person name="Griggs A."/>
            <person name="Gujja S."/>
            <person name="Heiman D."/>
            <person name="Howarth C."/>
            <person name="Larson L."/>
            <person name="Lui A."/>
            <person name="MacDonald P.J.P."/>
            <person name="Montmayeur A."/>
            <person name="Murphy C."/>
            <person name="Neiman D."/>
            <person name="Pearson M."/>
            <person name="Priest M."/>
            <person name="Roberts A."/>
            <person name="Saif S."/>
            <person name="Shea T."/>
            <person name="Shenoy N."/>
            <person name="Sisk P."/>
            <person name="Stolte C."/>
            <person name="Sykes S."/>
            <person name="Wortman J."/>
            <person name="Nusbaum C."/>
            <person name="Birren B."/>
        </authorList>
    </citation>
    <scope>NUCLEOTIDE SEQUENCE [LARGE SCALE GENOMIC DNA]</scope>
    <source>
        <strain evidence="3 4">CM5</strain>
    </source>
</reference>
<evidence type="ECO:0000313" key="5">
    <source>
        <dbReference type="Proteomes" id="UP000017818"/>
    </source>
</evidence>
<dbReference type="PATRIC" id="fig|796939.3.peg.1828"/>
<protein>
    <submittedName>
        <fullName evidence="3">Uncharacterized protein</fullName>
    </submittedName>
</protein>
<dbReference type="OrthoDB" id="2194309at2"/>
<dbReference type="HOGENOM" id="CLU_147822_0_0_9"/>
<feature type="transmembrane region" description="Helical" evidence="1">
    <location>
        <begin position="7"/>
        <end position="26"/>
    </location>
</feature>